<organism evidence="2 3">
    <name type="scientific">Candidatus Phaeomarinibacter ectocarpi</name>
    <dbReference type="NCBI Taxonomy" id="1458461"/>
    <lineage>
        <taxon>Bacteria</taxon>
        <taxon>Pseudomonadati</taxon>
        <taxon>Pseudomonadota</taxon>
        <taxon>Alphaproteobacteria</taxon>
        <taxon>Hyphomicrobiales</taxon>
        <taxon>Parvibaculaceae</taxon>
        <taxon>Candidatus Phaeomarinibacter</taxon>
    </lineage>
</organism>
<evidence type="ECO:0000313" key="3">
    <source>
        <dbReference type="Proteomes" id="UP000032160"/>
    </source>
</evidence>
<feature type="region of interest" description="Disordered" evidence="1">
    <location>
        <begin position="59"/>
        <end position="91"/>
    </location>
</feature>
<feature type="compositionally biased region" description="Basic and acidic residues" evidence="1">
    <location>
        <begin position="62"/>
        <end position="91"/>
    </location>
</feature>
<evidence type="ECO:0000313" key="2">
    <source>
        <dbReference type="EMBL" id="CDO60036.1"/>
    </source>
</evidence>
<dbReference type="STRING" id="1458461.BN1012_Phect1822"/>
<dbReference type="EMBL" id="HG966617">
    <property type="protein sequence ID" value="CDO60036.1"/>
    <property type="molecule type" value="Genomic_DNA"/>
</dbReference>
<dbReference type="AlphaFoldDB" id="X5MNE1"/>
<sequence>MTDNTDKQPGKRPSHIAYSVRENQEGKAFFNRVGSAFKHKDGNGFDVALDATPVNGRITLRTPKERLDARRNGESNTQEQDKAREDGDRSS</sequence>
<name>X5MNE1_9HYPH</name>
<dbReference type="RefSeq" id="WP_063958475.1">
    <property type="nucleotide sequence ID" value="NZ_HG966617.1"/>
</dbReference>
<protein>
    <submittedName>
        <fullName evidence="2">Uncharacterized protein</fullName>
    </submittedName>
</protein>
<dbReference type="HOGENOM" id="CLU_179218_0_0_5"/>
<dbReference type="KEGG" id="pect:BN1012_Phect1822"/>
<accession>X5MNE1</accession>
<gene>
    <name evidence="2" type="ORF">BN1012_Phect1822</name>
</gene>
<reference evidence="2 3" key="1">
    <citation type="journal article" date="2014" name="Front. Genet.">
        <title>Genome and metabolic network of "Candidatus Phaeomarinobacter ectocarpi" Ec32, a new candidate genus of Alphaproteobacteria frequently associated with brown algae.</title>
        <authorList>
            <person name="Dittami S.M."/>
            <person name="Barbeyron T."/>
            <person name="Boyen C."/>
            <person name="Cambefort J."/>
            <person name="Collet G."/>
            <person name="Delage L."/>
            <person name="Gobet A."/>
            <person name="Groisillier A."/>
            <person name="Leblanc C."/>
            <person name="Michel G."/>
            <person name="Scornet D."/>
            <person name="Siegel A."/>
            <person name="Tapia J.E."/>
            <person name="Tonon T."/>
        </authorList>
    </citation>
    <scope>NUCLEOTIDE SEQUENCE [LARGE SCALE GENOMIC DNA]</scope>
    <source>
        <strain evidence="2 3">Ec32</strain>
    </source>
</reference>
<proteinExistence type="predicted"/>
<evidence type="ECO:0000256" key="1">
    <source>
        <dbReference type="SAM" id="MobiDB-lite"/>
    </source>
</evidence>
<dbReference type="Proteomes" id="UP000032160">
    <property type="component" value="Chromosome I"/>
</dbReference>
<keyword evidence="3" id="KW-1185">Reference proteome</keyword>